<dbReference type="InterPro" id="IPR050678">
    <property type="entry name" value="DNA_Partitioning_ATPase"/>
</dbReference>
<dbReference type="PANTHER" id="PTHR13696:SF99">
    <property type="entry name" value="COBYRINIC ACID AC-DIAMIDE SYNTHASE"/>
    <property type="match status" value="1"/>
</dbReference>
<accession>A0A3A8HFF6</accession>
<name>A0A3A8HFF6_9BACT</name>
<dbReference type="InterPro" id="IPR027417">
    <property type="entry name" value="P-loop_NTPase"/>
</dbReference>
<evidence type="ECO:0000313" key="2">
    <source>
        <dbReference type="EMBL" id="RKG66190.1"/>
    </source>
</evidence>
<dbReference type="SUPFAM" id="SSF52540">
    <property type="entry name" value="P-loop containing nucleoside triphosphate hydrolases"/>
    <property type="match status" value="1"/>
</dbReference>
<keyword evidence="3" id="KW-1185">Reference proteome</keyword>
<comment type="caution">
    <text evidence="2">The sequence shown here is derived from an EMBL/GenBank/DDBJ whole genome shotgun (WGS) entry which is preliminary data.</text>
</comment>
<dbReference type="InterPro" id="IPR025669">
    <property type="entry name" value="AAA_dom"/>
</dbReference>
<organism evidence="2 3">
    <name type="scientific">Corallococcus terminator</name>
    <dbReference type="NCBI Taxonomy" id="2316733"/>
    <lineage>
        <taxon>Bacteria</taxon>
        <taxon>Pseudomonadati</taxon>
        <taxon>Myxococcota</taxon>
        <taxon>Myxococcia</taxon>
        <taxon>Myxococcales</taxon>
        <taxon>Cystobacterineae</taxon>
        <taxon>Myxococcaceae</taxon>
        <taxon>Corallococcus</taxon>
    </lineage>
</organism>
<protein>
    <submittedName>
        <fullName evidence="2">ParA family protein</fullName>
    </submittedName>
</protein>
<dbReference type="AlphaFoldDB" id="A0A3A8HFF6"/>
<dbReference type="Pfam" id="PF13614">
    <property type="entry name" value="AAA_31"/>
    <property type="match status" value="1"/>
</dbReference>
<dbReference type="Gene3D" id="3.40.50.300">
    <property type="entry name" value="P-loop containing nucleotide triphosphate hydrolases"/>
    <property type="match status" value="1"/>
</dbReference>
<dbReference type="CDD" id="cd02042">
    <property type="entry name" value="ParAB_family"/>
    <property type="match status" value="1"/>
</dbReference>
<dbReference type="Proteomes" id="UP000268094">
    <property type="component" value="Unassembled WGS sequence"/>
</dbReference>
<dbReference type="PANTHER" id="PTHR13696">
    <property type="entry name" value="P-LOOP CONTAINING NUCLEOSIDE TRIPHOSPHATE HYDROLASE"/>
    <property type="match status" value="1"/>
</dbReference>
<evidence type="ECO:0000259" key="1">
    <source>
        <dbReference type="Pfam" id="PF13614"/>
    </source>
</evidence>
<gene>
    <name evidence="2" type="ORF">D7V88_41550</name>
</gene>
<proteinExistence type="predicted"/>
<dbReference type="EMBL" id="RAVZ01000690">
    <property type="protein sequence ID" value="RKG66190.1"/>
    <property type="molecule type" value="Genomic_DNA"/>
</dbReference>
<evidence type="ECO:0000313" key="3">
    <source>
        <dbReference type="Proteomes" id="UP000268094"/>
    </source>
</evidence>
<reference evidence="3" key="1">
    <citation type="submission" date="2018-09" db="EMBL/GenBank/DDBJ databases">
        <authorList>
            <person name="Livingstone P.G."/>
            <person name="Whitworth D.E."/>
        </authorList>
    </citation>
    <scope>NUCLEOTIDE SEQUENCE [LARGE SCALE GENOMIC DNA]</scope>
    <source>
        <strain evidence="3">CA054A</strain>
    </source>
</reference>
<sequence length="150" mass="16246">MGEPYDFIIADCPPNLGMLALNAAIACPEILIPVELAPLAMAGALSLRRYLDEVREDSQEKLRVMGVLGTFYAEGEKKPREALELLTKIFGDKLFATHIHESAATRDASGQGAPVILRKPKDRAALEYSKVVDEVLSRGAPTSGKEVPRG</sequence>
<feature type="domain" description="AAA" evidence="1">
    <location>
        <begin position="4"/>
        <end position="63"/>
    </location>
</feature>